<evidence type="ECO:0000256" key="1">
    <source>
        <dbReference type="SAM" id="Phobius"/>
    </source>
</evidence>
<proteinExistence type="predicted"/>
<accession>A0A1S2VHD7</accession>
<dbReference type="Proteomes" id="UP000181790">
    <property type="component" value="Unassembled WGS sequence"/>
</dbReference>
<protein>
    <submittedName>
        <fullName evidence="3">Fatty acid desaturase</fullName>
    </submittedName>
</protein>
<feature type="transmembrane region" description="Helical" evidence="1">
    <location>
        <begin position="185"/>
        <end position="218"/>
    </location>
</feature>
<dbReference type="PANTHER" id="PTHR36459">
    <property type="entry name" value="ORF"/>
    <property type="match status" value="1"/>
</dbReference>
<dbReference type="RefSeq" id="WP_071504293.1">
    <property type="nucleotide sequence ID" value="NZ_MORL01000008.1"/>
</dbReference>
<keyword evidence="4" id="KW-1185">Reference proteome</keyword>
<dbReference type="GO" id="GO:0006629">
    <property type="term" value="P:lipid metabolic process"/>
    <property type="evidence" value="ECO:0007669"/>
    <property type="project" value="InterPro"/>
</dbReference>
<dbReference type="EMBL" id="MORL01000008">
    <property type="protein sequence ID" value="OIN58143.1"/>
    <property type="molecule type" value="Genomic_DNA"/>
</dbReference>
<keyword evidence="1" id="KW-0472">Membrane</keyword>
<gene>
    <name evidence="3" type="ORF">BLX24_16630</name>
</gene>
<name>A0A1S2VHD7_9BACT</name>
<organism evidence="3 4">
    <name type="scientific">Arsenicibacter rosenii</name>
    <dbReference type="NCBI Taxonomy" id="1750698"/>
    <lineage>
        <taxon>Bacteria</taxon>
        <taxon>Pseudomonadati</taxon>
        <taxon>Bacteroidota</taxon>
        <taxon>Cytophagia</taxon>
        <taxon>Cytophagales</taxon>
        <taxon>Spirosomataceae</taxon>
        <taxon>Arsenicibacter</taxon>
    </lineage>
</organism>
<comment type="caution">
    <text evidence="3">The sequence shown here is derived from an EMBL/GenBank/DDBJ whole genome shotgun (WGS) entry which is preliminary data.</text>
</comment>
<reference evidence="3 4" key="1">
    <citation type="submission" date="2016-10" db="EMBL/GenBank/DDBJ databases">
        <title>Arsenicibacter rosenii gen. nov., sp. nov., an efficient arsenic-methylating bacterium isolated from an arsenic-contaminated paddy soil.</title>
        <authorList>
            <person name="Huang K."/>
        </authorList>
    </citation>
    <scope>NUCLEOTIDE SEQUENCE [LARGE SCALE GENOMIC DNA]</scope>
    <source>
        <strain evidence="3 4">SM-1</strain>
    </source>
</reference>
<evidence type="ECO:0000313" key="4">
    <source>
        <dbReference type="Proteomes" id="UP000181790"/>
    </source>
</evidence>
<dbReference type="OrthoDB" id="634389at2"/>
<dbReference type="InterPro" id="IPR005804">
    <property type="entry name" value="FA_desaturase_dom"/>
</dbReference>
<feature type="transmembrane region" description="Helical" evidence="1">
    <location>
        <begin position="62"/>
        <end position="79"/>
    </location>
</feature>
<dbReference type="PANTHER" id="PTHR36459:SF1">
    <property type="entry name" value="FATTY ACID DESATURASE DOMAIN-CONTAINING PROTEIN-RELATED"/>
    <property type="match status" value="1"/>
</dbReference>
<evidence type="ECO:0000313" key="3">
    <source>
        <dbReference type="EMBL" id="OIN58143.1"/>
    </source>
</evidence>
<feature type="transmembrane region" description="Helical" evidence="1">
    <location>
        <begin position="36"/>
        <end position="56"/>
    </location>
</feature>
<keyword evidence="1" id="KW-0812">Transmembrane</keyword>
<feature type="domain" description="Fatty acid desaturase" evidence="2">
    <location>
        <begin position="64"/>
        <end position="285"/>
    </location>
</feature>
<sequence length="356" mass="41611">MKQLGTIHDPTFSPKPHTALDRFYLRFIKDERDLPFAYLIVKLTFTLIPLAVLLFLPFINGWLWALLATGYLVLNNLVFKGPYGLMLHCTSHRPLFKPEYKWMNYHLTWVISLFFGQTPETYFSHHIGMHHPENNIDPDESSTMAYQRDSFRSFMAYFGDFFFFGIAELAAYLKKKNRIKLLYRALLGEFCFLAMVAVLCFVNLAATMVVFIIPFLIYRFVAMVGNFTQHAFVDANDPNNPYRNSITCINVKYNHKCWNDGYHISHHYRPAMHWTEHPSFFLKTADKYVQNQAIVFDGLDFLKVFYYLMNKRYDVLASHMVNINGAFRDEAEAIAVMRARTQRIAPVNIPKTLELA</sequence>
<keyword evidence="1" id="KW-1133">Transmembrane helix</keyword>
<dbReference type="AlphaFoldDB" id="A0A1S2VHD7"/>
<feature type="transmembrane region" description="Helical" evidence="1">
    <location>
        <begin position="154"/>
        <end position="173"/>
    </location>
</feature>
<dbReference type="Pfam" id="PF00487">
    <property type="entry name" value="FA_desaturase"/>
    <property type="match status" value="1"/>
</dbReference>
<evidence type="ECO:0000259" key="2">
    <source>
        <dbReference type="Pfam" id="PF00487"/>
    </source>
</evidence>